<gene>
    <name evidence="6" type="ORF">GS424_008765</name>
</gene>
<evidence type="ECO:0000256" key="4">
    <source>
        <dbReference type="ARBA" id="ARBA00022989"/>
    </source>
</evidence>
<dbReference type="GO" id="GO:0071111">
    <property type="term" value="F:cyclic-guanylate-specific phosphodiesterase activity"/>
    <property type="evidence" value="ECO:0007669"/>
    <property type="project" value="InterPro"/>
</dbReference>
<dbReference type="PANTHER" id="PTHR33121:SF70">
    <property type="entry name" value="SIGNALING PROTEIN YKOW"/>
    <property type="match status" value="1"/>
</dbReference>
<comment type="subcellular location">
    <subcellularLocation>
        <location evidence="1">Cell membrane</location>
        <topology evidence="1">Multi-pass membrane protein</topology>
    </subcellularLocation>
</comment>
<dbReference type="PROSITE" id="PS50887">
    <property type="entry name" value="GGDEF"/>
    <property type="match status" value="1"/>
</dbReference>
<dbReference type="Pfam" id="PF00990">
    <property type="entry name" value="GGDEF"/>
    <property type="match status" value="1"/>
</dbReference>
<evidence type="ECO:0000313" key="7">
    <source>
        <dbReference type="Proteomes" id="UP000478463"/>
    </source>
</evidence>
<dbReference type="Gene3D" id="3.30.70.270">
    <property type="match status" value="1"/>
</dbReference>
<dbReference type="SUPFAM" id="SSF141868">
    <property type="entry name" value="EAL domain-like"/>
    <property type="match status" value="1"/>
</dbReference>
<dbReference type="PROSITE" id="PS51257">
    <property type="entry name" value="PROKAR_LIPOPROTEIN"/>
    <property type="match status" value="1"/>
</dbReference>
<dbReference type="InterPro" id="IPR050706">
    <property type="entry name" value="Cyclic-di-GMP_PDE-like"/>
</dbReference>
<dbReference type="SMART" id="SM00267">
    <property type="entry name" value="GGDEF"/>
    <property type="match status" value="1"/>
</dbReference>
<dbReference type="PANTHER" id="PTHR33121">
    <property type="entry name" value="CYCLIC DI-GMP PHOSPHODIESTERASE PDEF"/>
    <property type="match status" value="1"/>
</dbReference>
<evidence type="ECO:0000256" key="5">
    <source>
        <dbReference type="ARBA" id="ARBA00023136"/>
    </source>
</evidence>
<protein>
    <submittedName>
        <fullName evidence="6">EAL domain-containing protein</fullName>
    </submittedName>
</protein>
<dbReference type="Pfam" id="PF02743">
    <property type="entry name" value="dCache_1"/>
    <property type="match status" value="1"/>
</dbReference>
<dbReference type="Pfam" id="PF00563">
    <property type="entry name" value="EAL"/>
    <property type="match status" value="1"/>
</dbReference>
<dbReference type="InterPro" id="IPR029787">
    <property type="entry name" value="Nucleotide_cyclase"/>
</dbReference>
<dbReference type="InterPro" id="IPR035919">
    <property type="entry name" value="EAL_sf"/>
</dbReference>
<dbReference type="AlphaFoldDB" id="A0A6L7IQ23"/>
<dbReference type="GO" id="GO:0005886">
    <property type="term" value="C:plasma membrane"/>
    <property type="evidence" value="ECO:0007669"/>
    <property type="project" value="UniProtKB-SubCell"/>
</dbReference>
<dbReference type="Proteomes" id="UP000478463">
    <property type="component" value="Chromosome"/>
</dbReference>
<dbReference type="CDD" id="cd01948">
    <property type="entry name" value="EAL"/>
    <property type="match status" value="1"/>
</dbReference>
<proteinExistence type="predicted"/>
<reference evidence="6 7" key="1">
    <citation type="submission" date="2020-10" db="EMBL/GenBank/DDBJ databases">
        <title>Eggerthella sp. nov., isolated from human feces.</title>
        <authorList>
            <person name="Yajun G."/>
        </authorList>
    </citation>
    <scope>NUCLEOTIDE SEQUENCE [LARGE SCALE GENOMIC DNA]</scope>
    <source>
        <strain evidence="6 7">HF-1101</strain>
    </source>
</reference>
<keyword evidence="3" id="KW-0812">Transmembrane</keyword>
<dbReference type="PROSITE" id="PS50883">
    <property type="entry name" value="EAL"/>
    <property type="match status" value="1"/>
</dbReference>
<dbReference type="EMBL" id="CP063310">
    <property type="protein sequence ID" value="QOS66666.1"/>
    <property type="molecule type" value="Genomic_DNA"/>
</dbReference>
<dbReference type="CDD" id="cd12912">
    <property type="entry name" value="PDC2_MCP_like"/>
    <property type="match status" value="1"/>
</dbReference>
<dbReference type="RefSeq" id="WP_160941513.1">
    <property type="nucleotide sequence ID" value="NZ_CP063310.1"/>
</dbReference>
<dbReference type="SUPFAM" id="SSF55073">
    <property type="entry name" value="Nucleotide cyclase"/>
    <property type="match status" value="1"/>
</dbReference>
<dbReference type="InterPro" id="IPR000160">
    <property type="entry name" value="GGDEF_dom"/>
</dbReference>
<organism evidence="6 7">
    <name type="scientific">Eggerthella guodeyinii</name>
    <dbReference type="NCBI Taxonomy" id="2690837"/>
    <lineage>
        <taxon>Bacteria</taxon>
        <taxon>Bacillati</taxon>
        <taxon>Actinomycetota</taxon>
        <taxon>Coriobacteriia</taxon>
        <taxon>Eggerthellales</taxon>
        <taxon>Eggerthellaceae</taxon>
        <taxon>Eggerthella</taxon>
    </lineage>
</organism>
<evidence type="ECO:0000256" key="1">
    <source>
        <dbReference type="ARBA" id="ARBA00004651"/>
    </source>
</evidence>
<dbReference type="InterPro" id="IPR001633">
    <property type="entry name" value="EAL_dom"/>
</dbReference>
<dbReference type="Gene3D" id="3.30.450.20">
    <property type="entry name" value="PAS domain"/>
    <property type="match status" value="1"/>
</dbReference>
<evidence type="ECO:0000313" key="6">
    <source>
        <dbReference type="EMBL" id="QOS66666.1"/>
    </source>
</evidence>
<accession>A0A6L7IQ23</accession>
<evidence type="ECO:0000256" key="3">
    <source>
        <dbReference type="ARBA" id="ARBA00022692"/>
    </source>
</evidence>
<dbReference type="InterPro" id="IPR043128">
    <property type="entry name" value="Rev_trsase/Diguanyl_cyclase"/>
</dbReference>
<dbReference type="InterPro" id="IPR033479">
    <property type="entry name" value="dCache_1"/>
</dbReference>
<keyword evidence="2" id="KW-1003">Cell membrane</keyword>
<sequence>MRNERRRTSIAANSFGLALAAFAAACVIIGIACFQYYHQLQNTIRDESSGYLHEIAQRVGDNVDRIISDNYANLYTVAALVEKSDTGTYDSVAAIAASQRRYWSFEDLIFINEDGKAYNSSGDPIALNNDDTFTTAIVERRASVSNTQMVDGNERILLSVPLDGLLLAGERMAAVAASFDPASFDQTLAMDSFDGEASSCIIDKDGTVVVRPSNSAGIDTGYNVLTTISDATIEEGGSIDAMKSAMQDDQAGQVAFSANGTRYYAVYTPVDPQSWYLLTFVPSSAVNARSDMLLETTIMLCGLVTLASAGLIAFVLFTTSRNKRRLEHIAYVDDVTGGSTVERFFELANASLSSPSAPRQALLFSNIEKFKVLNEQYGEAECDDMLRMLHSVISKDLRSGEAIGRQSADNFVLLVDYGGEDALRERIATWYASAEAFAAVEHPVWMLPVVEFGVFVIDDAGLPFSTMIDRAKLALRENRNAINGRVRYAIYDDEVRRRLLRDKELEDRMEAALESGEFEVYLQPKYRLPERAVGGAEALTRWANAPEGMIYPDEFIPLFERNGFIVQLDLWVFEVVCRRLRAWIDAGLEPLKVSVNCSRVHLHNPNFLDAYCVRAERYGIPRGLVEIELTESVVMEDSQRFVSIIDAIHAAGFCCSVDDFGSGYSSLNMIQALPVDTMKLDKIFFRDEEGGDGRRMASVVESIVGLAKSLSMETVAEGVEHPEQVDMLERFGCDYVQGYVFAKPMPVADFERLAFGKEVRP</sequence>
<dbReference type="Gene3D" id="3.20.20.450">
    <property type="entry name" value="EAL domain"/>
    <property type="match status" value="1"/>
</dbReference>
<keyword evidence="5" id="KW-0472">Membrane</keyword>
<evidence type="ECO:0000256" key="2">
    <source>
        <dbReference type="ARBA" id="ARBA00022475"/>
    </source>
</evidence>
<dbReference type="KEGG" id="egd:GS424_008765"/>
<dbReference type="SMART" id="SM00052">
    <property type="entry name" value="EAL"/>
    <property type="match status" value="1"/>
</dbReference>
<keyword evidence="4" id="KW-1133">Transmembrane helix</keyword>
<name>A0A6L7IQ23_9ACTN</name>